<reference evidence="5 6" key="1">
    <citation type="submission" date="2018-02" db="EMBL/GenBank/DDBJ databases">
        <title>Draft genome of wild Prunus yedoensis var. nudiflora.</title>
        <authorList>
            <person name="Baek S."/>
            <person name="Kim J.-H."/>
            <person name="Choi K."/>
            <person name="Kim G.-B."/>
            <person name="Cho A."/>
            <person name="Jang H."/>
            <person name="Shin C.-H."/>
            <person name="Yu H.-J."/>
            <person name="Mun J.-H."/>
        </authorList>
    </citation>
    <scope>NUCLEOTIDE SEQUENCE [LARGE SCALE GENOMIC DNA]</scope>
    <source>
        <strain evidence="6">cv. Jeju island</strain>
        <tissue evidence="5">Leaf</tissue>
    </source>
</reference>
<keyword evidence="3" id="KW-0630">Potassium</keyword>
<evidence type="ECO:0000256" key="2">
    <source>
        <dbReference type="ARBA" id="ARBA00022538"/>
    </source>
</evidence>
<dbReference type="PANTHER" id="PTHR32468:SF109">
    <property type="entry name" value="CATION_H(+) ANTIPORTER 24-RELATED"/>
    <property type="match status" value="1"/>
</dbReference>
<sequence>MTTNNYDVWIVGRKQGINPVLLEGLSNWSENDELGIIGDFVSSYDFGGTASVLVVQQQVLRGQGADSTSGSSGGFLCNPIQKVKDVVNPWCRLLGFGIS</sequence>
<dbReference type="GO" id="GO:0098662">
    <property type="term" value="P:inorganic cation transmembrane transport"/>
    <property type="evidence" value="ECO:0007669"/>
    <property type="project" value="TreeGrafter"/>
</dbReference>
<dbReference type="InterPro" id="IPR050794">
    <property type="entry name" value="CPA2_transporter"/>
</dbReference>
<dbReference type="STRING" id="2094558.A0A314UWA5"/>
<keyword evidence="4" id="KW-0406">Ion transport</keyword>
<keyword evidence="6" id="KW-1185">Reference proteome</keyword>
<dbReference type="AlphaFoldDB" id="A0A314UWA5"/>
<keyword evidence="2" id="KW-0633">Potassium transport</keyword>
<keyword evidence="1" id="KW-0813">Transport</keyword>
<accession>A0A314UWA5</accession>
<dbReference type="EMBL" id="PJQY01002991">
    <property type="protein sequence ID" value="PQM41076.1"/>
    <property type="molecule type" value="Genomic_DNA"/>
</dbReference>
<dbReference type="GO" id="GO:0012505">
    <property type="term" value="C:endomembrane system"/>
    <property type="evidence" value="ECO:0007669"/>
    <property type="project" value="TreeGrafter"/>
</dbReference>
<dbReference type="OrthoDB" id="1861329at2759"/>
<dbReference type="Proteomes" id="UP000250321">
    <property type="component" value="Unassembled WGS sequence"/>
</dbReference>
<dbReference type="GO" id="GO:0006813">
    <property type="term" value="P:potassium ion transport"/>
    <property type="evidence" value="ECO:0007669"/>
    <property type="project" value="UniProtKB-KW"/>
</dbReference>
<evidence type="ECO:0000313" key="6">
    <source>
        <dbReference type="Proteomes" id="UP000250321"/>
    </source>
</evidence>
<name>A0A314UWA5_PRUYE</name>
<evidence type="ECO:0000256" key="3">
    <source>
        <dbReference type="ARBA" id="ARBA00022958"/>
    </source>
</evidence>
<proteinExistence type="predicted"/>
<gene>
    <name evidence="5" type="ORF">Pyn_02018</name>
</gene>
<protein>
    <submittedName>
        <fullName evidence="5">Cation/H(+) antiporter 24</fullName>
    </submittedName>
</protein>
<evidence type="ECO:0000256" key="1">
    <source>
        <dbReference type="ARBA" id="ARBA00022448"/>
    </source>
</evidence>
<dbReference type="GO" id="GO:0006885">
    <property type="term" value="P:regulation of pH"/>
    <property type="evidence" value="ECO:0007669"/>
    <property type="project" value="TreeGrafter"/>
</dbReference>
<evidence type="ECO:0000313" key="5">
    <source>
        <dbReference type="EMBL" id="PQM41076.1"/>
    </source>
</evidence>
<comment type="caution">
    <text evidence="5">The sequence shown here is derived from an EMBL/GenBank/DDBJ whole genome shotgun (WGS) entry which is preliminary data.</text>
</comment>
<dbReference type="PANTHER" id="PTHR32468">
    <property type="entry name" value="CATION/H + ANTIPORTER"/>
    <property type="match status" value="1"/>
</dbReference>
<evidence type="ECO:0000256" key="4">
    <source>
        <dbReference type="ARBA" id="ARBA00023065"/>
    </source>
</evidence>
<organism evidence="5 6">
    <name type="scientific">Prunus yedoensis var. nudiflora</name>
    <dbReference type="NCBI Taxonomy" id="2094558"/>
    <lineage>
        <taxon>Eukaryota</taxon>
        <taxon>Viridiplantae</taxon>
        <taxon>Streptophyta</taxon>
        <taxon>Embryophyta</taxon>
        <taxon>Tracheophyta</taxon>
        <taxon>Spermatophyta</taxon>
        <taxon>Magnoliopsida</taxon>
        <taxon>eudicotyledons</taxon>
        <taxon>Gunneridae</taxon>
        <taxon>Pentapetalae</taxon>
        <taxon>rosids</taxon>
        <taxon>fabids</taxon>
        <taxon>Rosales</taxon>
        <taxon>Rosaceae</taxon>
        <taxon>Amygdaloideae</taxon>
        <taxon>Amygdaleae</taxon>
        <taxon>Prunus</taxon>
    </lineage>
</organism>